<evidence type="ECO:0000313" key="2">
    <source>
        <dbReference type="EMBL" id="KXS19714.1"/>
    </source>
</evidence>
<keyword evidence="1" id="KW-0472">Membrane</keyword>
<dbReference type="InterPro" id="IPR029063">
    <property type="entry name" value="SAM-dependent_MTases_sf"/>
</dbReference>
<dbReference type="EMBL" id="KQ965737">
    <property type="protein sequence ID" value="KXS19714.1"/>
    <property type="molecule type" value="Genomic_DNA"/>
</dbReference>
<dbReference type="OrthoDB" id="10058237at2759"/>
<accession>A0A139ASS5</accession>
<evidence type="ECO:0000256" key="1">
    <source>
        <dbReference type="SAM" id="Phobius"/>
    </source>
</evidence>
<organism evidence="2 3">
    <name type="scientific">Gonapodya prolifera (strain JEL478)</name>
    <name type="common">Monoblepharis prolifera</name>
    <dbReference type="NCBI Taxonomy" id="1344416"/>
    <lineage>
        <taxon>Eukaryota</taxon>
        <taxon>Fungi</taxon>
        <taxon>Fungi incertae sedis</taxon>
        <taxon>Chytridiomycota</taxon>
        <taxon>Chytridiomycota incertae sedis</taxon>
        <taxon>Monoblepharidomycetes</taxon>
        <taxon>Monoblepharidales</taxon>
        <taxon>Gonapodyaceae</taxon>
        <taxon>Gonapodya</taxon>
    </lineage>
</organism>
<name>A0A139ASS5_GONPJ</name>
<keyword evidence="1" id="KW-1133">Transmembrane helix</keyword>
<keyword evidence="1" id="KW-0812">Transmembrane</keyword>
<reference evidence="2 3" key="1">
    <citation type="journal article" date="2015" name="Genome Biol. Evol.">
        <title>Phylogenomic analyses indicate that early fungi evolved digesting cell walls of algal ancestors of land plants.</title>
        <authorList>
            <person name="Chang Y."/>
            <person name="Wang S."/>
            <person name="Sekimoto S."/>
            <person name="Aerts A.L."/>
            <person name="Choi C."/>
            <person name="Clum A."/>
            <person name="LaButti K.M."/>
            <person name="Lindquist E.A."/>
            <person name="Yee Ngan C."/>
            <person name="Ohm R.A."/>
            <person name="Salamov A.A."/>
            <person name="Grigoriev I.V."/>
            <person name="Spatafora J.W."/>
            <person name="Berbee M.L."/>
        </authorList>
    </citation>
    <scope>NUCLEOTIDE SEQUENCE [LARGE SCALE GENOMIC DNA]</scope>
    <source>
        <strain evidence="2 3">JEL478</strain>
    </source>
</reference>
<keyword evidence="3" id="KW-1185">Reference proteome</keyword>
<sequence>MTKLQSTGLFYISCAFTLGVALTVLFTTLKESPRPLSQSSSAPSPSAVTVDSLIFNEIPTALSWKWQKPASTCNPTDSPRYNRFTQNKYVDAVLARQIGGWMSPSQAILALLLSRHQHDAGICGAVVEIGVHHGLYFTAIMQSVVGAEKAMAIDVFEDQHLNLDRSGSGSYKIFTDTLTTHSIRVSDVDIVKSSSLNIKAPKVVSSVGGVRFFSVDGGHDAMVAYNDLVIAGNSLVDGGIISVDDWYNPNIWAGVTEGVFRYMSAQQLLPGVLPPLIPFLHIENKLLLTTPGYHQMYLNFLKENPFVQRLTSQLYTAPVLDNWEYFHIAANSSVMTQTWREVVNS</sequence>
<dbReference type="Gene3D" id="3.40.50.150">
    <property type="entry name" value="Vaccinia Virus protein VP39"/>
    <property type="match status" value="1"/>
</dbReference>
<proteinExistence type="predicted"/>
<evidence type="ECO:0000313" key="3">
    <source>
        <dbReference type="Proteomes" id="UP000070544"/>
    </source>
</evidence>
<protein>
    <recommendedName>
        <fullName evidence="4">S-adenosyl-L-methionine-dependent methyltransferase</fullName>
    </recommendedName>
</protein>
<dbReference type="AlphaFoldDB" id="A0A139ASS5"/>
<feature type="transmembrane region" description="Helical" evidence="1">
    <location>
        <begin position="9"/>
        <end position="29"/>
    </location>
</feature>
<dbReference type="Proteomes" id="UP000070544">
    <property type="component" value="Unassembled WGS sequence"/>
</dbReference>
<gene>
    <name evidence="2" type="ORF">M427DRAFT_66872</name>
</gene>
<dbReference type="Pfam" id="PF13578">
    <property type="entry name" value="Methyltransf_24"/>
    <property type="match status" value="1"/>
</dbReference>
<evidence type="ECO:0008006" key="4">
    <source>
        <dbReference type="Google" id="ProtNLM"/>
    </source>
</evidence>